<evidence type="ECO:0000256" key="4">
    <source>
        <dbReference type="ARBA" id="ARBA00022989"/>
    </source>
</evidence>
<dbReference type="GO" id="GO:0016020">
    <property type="term" value="C:membrane"/>
    <property type="evidence" value="ECO:0007669"/>
    <property type="project" value="UniProtKB-SubCell"/>
</dbReference>
<evidence type="ECO:0000256" key="5">
    <source>
        <dbReference type="ARBA" id="ARBA00023136"/>
    </source>
</evidence>
<feature type="non-terminal residue" evidence="8">
    <location>
        <position position="1"/>
    </location>
</feature>
<name>A0A381WI55_9ZZZZ</name>
<protein>
    <recommendedName>
        <fullName evidence="7">Major facilitator superfamily (MFS) profile domain-containing protein</fullName>
    </recommendedName>
</protein>
<feature type="transmembrane region" description="Helical" evidence="6">
    <location>
        <begin position="59"/>
        <end position="82"/>
    </location>
</feature>
<evidence type="ECO:0000313" key="8">
    <source>
        <dbReference type="EMBL" id="SVA51981.1"/>
    </source>
</evidence>
<accession>A0A381WI55</accession>
<dbReference type="PANTHER" id="PTHR23505">
    <property type="entry name" value="SPINSTER"/>
    <property type="match status" value="1"/>
</dbReference>
<comment type="subcellular location">
    <subcellularLocation>
        <location evidence="1">Membrane</location>
        <topology evidence="1">Multi-pass membrane protein</topology>
    </subcellularLocation>
</comment>
<feature type="non-terminal residue" evidence="8">
    <location>
        <position position="297"/>
    </location>
</feature>
<dbReference type="Gene3D" id="1.20.1250.20">
    <property type="entry name" value="MFS general substrate transporter like domains"/>
    <property type="match status" value="1"/>
</dbReference>
<evidence type="ECO:0000259" key="7">
    <source>
        <dbReference type="PROSITE" id="PS50850"/>
    </source>
</evidence>
<keyword evidence="5 6" id="KW-0472">Membrane</keyword>
<dbReference type="SUPFAM" id="SSF103473">
    <property type="entry name" value="MFS general substrate transporter"/>
    <property type="match status" value="1"/>
</dbReference>
<gene>
    <name evidence="8" type="ORF">METZ01_LOCUS104835</name>
</gene>
<feature type="transmembrane region" description="Helical" evidence="6">
    <location>
        <begin position="156"/>
        <end position="182"/>
    </location>
</feature>
<dbReference type="EMBL" id="UINC01011835">
    <property type="protein sequence ID" value="SVA51981.1"/>
    <property type="molecule type" value="Genomic_DNA"/>
</dbReference>
<dbReference type="AlphaFoldDB" id="A0A381WI55"/>
<feature type="transmembrane region" description="Helical" evidence="6">
    <location>
        <begin position="20"/>
        <end position="38"/>
    </location>
</feature>
<evidence type="ECO:0000256" key="2">
    <source>
        <dbReference type="ARBA" id="ARBA00022448"/>
    </source>
</evidence>
<dbReference type="PROSITE" id="PS50850">
    <property type="entry name" value="MFS"/>
    <property type="match status" value="1"/>
</dbReference>
<keyword evidence="3 6" id="KW-0812">Transmembrane</keyword>
<dbReference type="GO" id="GO:0022857">
    <property type="term" value="F:transmembrane transporter activity"/>
    <property type="evidence" value="ECO:0007669"/>
    <property type="project" value="InterPro"/>
</dbReference>
<sequence length="297" mass="31641">MPSSSLQVGKVSGQPSPAYAWYTVTLCLMAYILSFVDRQIIALLVEPIQADLVLSDTQFSLLSGFAFAIFYALMGLPIARWADVGPRPLIISMGIIAWSLATAVCGLARNFWQLFIARMAVGVGEAALSPTAYSIITDSFPKSKLGVALGIYSTGVFLGSGLAFLVGGAVIEIVGQFGTVGIPIIGDVKPWQMAFLLVGLPGVLVGILFFLTVKDPVRQGIQEEGNGSGRAVAGGFSIRQVMAYIGLHKSTFTAHYLGFGLLALSLFALLSWAPAYLIRVYEMTAQEVGIYLGFIVL</sequence>
<feature type="transmembrane region" description="Helical" evidence="6">
    <location>
        <begin position="194"/>
        <end position="213"/>
    </location>
</feature>
<dbReference type="InterPro" id="IPR020846">
    <property type="entry name" value="MFS_dom"/>
</dbReference>
<feature type="transmembrane region" description="Helical" evidence="6">
    <location>
        <begin position="256"/>
        <end position="278"/>
    </location>
</feature>
<dbReference type="Pfam" id="PF07690">
    <property type="entry name" value="MFS_1"/>
    <property type="match status" value="1"/>
</dbReference>
<feature type="transmembrane region" description="Helical" evidence="6">
    <location>
        <begin position="88"/>
        <end position="108"/>
    </location>
</feature>
<evidence type="ECO:0000256" key="6">
    <source>
        <dbReference type="SAM" id="Phobius"/>
    </source>
</evidence>
<evidence type="ECO:0000256" key="1">
    <source>
        <dbReference type="ARBA" id="ARBA00004141"/>
    </source>
</evidence>
<dbReference type="InterPro" id="IPR036259">
    <property type="entry name" value="MFS_trans_sf"/>
</dbReference>
<dbReference type="InterPro" id="IPR011701">
    <property type="entry name" value="MFS"/>
</dbReference>
<feature type="domain" description="Major facilitator superfamily (MFS) profile" evidence="7">
    <location>
        <begin position="23"/>
        <end position="297"/>
    </location>
</feature>
<dbReference type="PANTHER" id="PTHR23505:SF79">
    <property type="entry name" value="PROTEIN SPINSTER"/>
    <property type="match status" value="1"/>
</dbReference>
<organism evidence="8">
    <name type="scientific">marine metagenome</name>
    <dbReference type="NCBI Taxonomy" id="408172"/>
    <lineage>
        <taxon>unclassified sequences</taxon>
        <taxon>metagenomes</taxon>
        <taxon>ecological metagenomes</taxon>
    </lineage>
</organism>
<reference evidence="8" key="1">
    <citation type="submission" date="2018-05" db="EMBL/GenBank/DDBJ databases">
        <authorList>
            <person name="Lanie J.A."/>
            <person name="Ng W.-L."/>
            <person name="Kazmierczak K.M."/>
            <person name="Andrzejewski T.M."/>
            <person name="Davidsen T.M."/>
            <person name="Wayne K.J."/>
            <person name="Tettelin H."/>
            <person name="Glass J.I."/>
            <person name="Rusch D."/>
            <person name="Podicherti R."/>
            <person name="Tsui H.-C.T."/>
            <person name="Winkler M.E."/>
        </authorList>
    </citation>
    <scope>NUCLEOTIDE SEQUENCE</scope>
</reference>
<dbReference type="InterPro" id="IPR044770">
    <property type="entry name" value="MFS_spinster-like"/>
</dbReference>
<keyword evidence="4 6" id="KW-1133">Transmembrane helix</keyword>
<proteinExistence type="predicted"/>
<evidence type="ECO:0000256" key="3">
    <source>
        <dbReference type="ARBA" id="ARBA00022692"/>
    </source>
</evidence>
<keyword evidence="2" id="KW-0813">Transport</keyword>